<gene>
    <name evidence="1" type="ORF">Q9L42_004185</name>
</gene>
<dbReference type="Pfam" id="PF13591">
    <property type="entry name" value="MerR_2"/>
    <property type="match status" value="1"/>
</dbReference>
<dbReference type="Proteomes" id="UP001225378">
    <property type="component" value="Chromosome"/>
</dbReference>
<evidence type="ECO:0000313" key="1">
    <source>
        <dbReference type="EMBL" id="XBS21331.1"/>
    </source>
</evidence>
<dbReference type="RefSeq" id="WP_305909679.1">
    <property type="nucleotide sequence ID" value="NZ_CP157743.1"/>
</dbReference>
<dbReference type="Gene3D" id="1.10.1660.10">
    <property type="match status" value="1"/>
</dbReference>
<dbReference type="KEGG" id="mech:Q9L42_004185"/>
<dbReference type="AlphaFoldDB" id="A0AAU7NWD2"/>
<name>A0AAU7NWD2_9GAMM</name>
<evidence type="ECO:0000313" key="2">
    <source>
        <dbReference type="Proteomes" id="UP001225378"/>
    </source>
</evidence>
<proteinExistence type="predicted"/>
<protein>
    <submittedName>
        <fullName evidence="1">Chaperone modulator CbpM</fullName>
    </submittedName>
</protein>
<reference evidence="1 2" key="1">
    <citation type="journal article" date="2024" name="Microbiology">
        <title>Methylomarinum rosea sp. nov., a novel halophilic methanotrophic bacterium from the hypersaline Lake Elton.</title>
        <authorList>
            <person name="Suleimanov R.Z."/>
            <person name="Oshkin I.Y."/>
            <person name="Danilova O.V."/>
            <person name="Suzina N.E."/>
            <person name="Dedysh S.N."/>
        </authorList>
    </citation>
    <scope>NUCLEOTIDE SEQUENCE [LARGE SCALE GENOMIC DNA]</scope>
    <source>
        <strain evidence="1 2">Ch1-1</strain>
    </source>
</reference>
<accession>A0AAU7NWD2</accession>
<keyword evidence="2" id="KW-1185">Reference proteome</keyword>
<sequence>MTDKSYVLKGVVLEEEMEFTLVDLSRACSVHAEWIIALVDEGILEPSGNDVTEWRFSGDNLKRVLAVQHLQKDLGVNLAGSALVLELLEEIEALRARVAALEGLHER</sequence>
<dbReference type="EMBL" id="CP157743">
    <property type="protein sequence ID" value="XBS21331.1"/>
    <property type="molecule type" value="Genomic_DNA"/>
</dbReference>
<organism evidence="1 2">
    <name type="scientific">Methylomarinum roseum</name>
    <dbReference type="NCBI Taxonomy" id="3067653"/>
    <lineage>
        <taxon>Bacteria</taxon>
        <taxon>Pseudomonadati</taxon>
        <taxon>Pseudomonadota</taxon>
        <taxon>Gammaproteobacteria</taxon>
        <taxon>Methylococcales</taxon>
        <taxon>Methylococcaceae</taxon>
        <taxon>Methylomarinum</taxon>
    </lineage>
</organism>